<evidence type="ECO:0000313" key="3">
    <source>
        <dbReference type="Proteomes" id="UP000611554"/>
    </source>
</evidence>
<reference evidence="3" key="1">
    <citation type="journal article" date="2019" name="Int. J. Syst. Evol. Microbiol.">
        <title>The Global Catalogue of Microorganisms (GCM) 10K type strain sequencing project: providing services to taxonomists for standard genome sequencing and annotation.</title>
        <authorList>
            <consortium name="The Broad Institute Genomics Platform"/>
            <consortium name="The Broad Institute Genome Sequencing Center for Infectious Disease"/>
            <person name="Wu L."/>
            <person name="Ma J."/>
        </authorList>
    </citation>
    <scope>NUCLEOTIDE SEQUENCE [LARGE SCALE GENOMIC DNA]</scope>
    <source>
        <strain evidence="3">JCM 3115</strain>
    </source>
</reference>
<dbReference type="Proteomes" id="UP000611554">
    <property type="component" value="Unassembled WGS sequence"/>
</dbReference>
<name>A0ABQ2RBQ4_9ACTN</name>
<keyword evidence="1" id="KW-0472">Membrane</keyword>
<dbReference type="EMBL" id="BMQJ01000019">
    <property type="protein sequence ID" value="GGQ23776.1"/>
    <property type="molecule type" value="Genomic_DNA"/>
</dbReference>
<feature type="transmembrane region" description="Helical" evidence="1">
    <location>
        <begin position="31"/>
        <end position="52"/>
    </location>
</feature>
<keyword evidence="1" id="KW-0812">Transmembrane</keyword>
<gene>
    <name evidence="2" type="ORF">GCM10010140_62590</name>
</gene>
<keyword evidence="3" id="KW-1185">Reference proteome</keyword>
<organism evidence="2 3">
    <name type="scientific">Streptosporangium pseudovulgare</name>
    <dbReference type="NCBI Taxonomy" id="35765"/>
    <lineage>
        <taxon>Bacteria</taxon>
        <taxon>Bacillati</taxon>
        <taxon>Actinomycetota</taxon>
        <taxon>Actinomycetes</taxon>
        <taxon>Streptosporangiales</taxon>
        <taxon>Streptosporangiaceae</taxon>
        <taxon>Streptosporangium</taxon>
    </lineage>
</organism>
<accession>A0ABQ2RBQ4</accession>
<protein>
    <recommendedName>
        <fullName evidence="4">DUF1109 domain-containing protein</fullName>
    </recommendedName>
</protein>
<feature type="transmembrane region" description="Helical" evidence="1">
    <location>
        <begin position="72"/>
        <end position="92"/>
    </location>
</feature>
<sequence length="194" mass="21861">MITKPPGWPFLTAISAVGIMLLYWASVPHWYTIEMFLTAVFAGGPLVLIWGVRIGTAALKDESAVSGRLWRWFLPWLIAAGVVVALVADLPFRMRFAVSEPSMEAFSRTVAAGTSPDDSCRWLGLYRVCWADRYFSYEKDGEVPGSAAFSSEEWAIYSNTGFVWLPEGRPEETSDDSYRHLGGSWYGWQGWDKW</sequence>
<proteinExistence type="predicted"/>
<evidence type="ECO:0008006" key="4">
    <source>
        <dbReference type="Google" id="ProtNLM"/>
    </source>
</evidence>
<dbReference type="RefSeq" id="WP_189250032.1">
    <property type="nucleotide sequence ID" value="NZ_BMQJ01000019.1"/>
</dbReference>
<evidence type="ECO:0000256" key="1">
    <source>
        <dbReference type="SAM" id="Phobius"/>
    </source>
</evidence>
<feature type="transmembrane region" description="Helical" evidence="1">
    <location>
        <begin position="6"/>
        <end position="24"/>
    </location>
</feature>
<evidence type="ECO:0000313" key="2">
    <source>
        <dbReference type="EMBL" id="GGQ23776.1"/>
    </source>
</evidence>
<comment type="caution">
    <text evidence="2">The sequence shown here is derived from an EMBL/GenBank/DDBJ whole genome shotgun (WGS) entry which is preliminary data.</text>
</comment>
<keyword evidence="1" id="KW-1133">Transmembrane helix</keyword>